<dbReference type="GO" id="GO:0006508">
    <property type="term" value="P:proteolysis"/>
    <property type="evidence" value="ECO:0007669"/>
    <property type="project" value="UniProtKB-KW"/>
</dbReference>
<evidence type="ECO:0000256" key="4">
    <source>
        <dbReference type="ARBA" id="ARBA00022801"/>
    </source>
</evidence>
<gene>
    <name evidence="9" type="ORF">AKN88_10015</name>
</gene>
<proteinExistence type="inferred from homology"/>
<dbReference type="GO" id="GO:0008233">
    <property type="term" value="F:peptidase activity"/>
    <property type="evidence" value="ECO:0007669"/>
    <property type="project" value="UniProtKB-KW"/>
</dbReference>
<dbReference type="GO" id="GO:0003697">
    <property type="term" value="F:single-stranded DNA binding"/>
    <property type="evidence" value="ECO:0007669"/>
    <property type="project" value="InterPro"/>
</dbReference>
<evidence type="ECO:0000256" key="3">
    <source>
        <dbReference type="ARBA" id="ARBA00022763"/>
    </source>
</evidence>
<keyword evidence="10" id="KW-1185">Reference proteome</keyword>
<name>A0A0K1XG52_9GAMM</name>
<dbReference type="Proteomes" id="UP000063953">
    <property type="component" value="Chromosome"/>
</dbReference>
<dbReference type="RefSeq" id="WP_053101529.1">
    <property type="nucleotide sequence ID" value="NZ_CP012359.1"/>
</dbReference>
<dbReference type="GO" id="GO:0016829">
    <property type="term" value="F:lyase activity"/>
    <property type="evidence" value="ECO:0007669"/>
    <property type="project" value="UniProtKB-KW"/>
</dbReference>
<dbReference type="InterPro" id="IPR036590">
    <property type="entry name" value="SRAP-like"/>
</dbReference>
<evidence type="ECO:0000256" key="7">
    <source>
        <dbReference type="ARBA" id="ARBA00023239"/>
    </source>
</evidence>
<dbReference type="SUPFAM" id="SSF143081">
    <property type="entry name" value="BB1717-like"/>
    <property type="match status" value="1"/>
</dbReference>
<keyword evidence="7" id="KW-0456">Lyase</keyword>
<organism evidence="9 10">
    <name type="scientific">Thiopseudomonas alkaliphila</name>
    <dbReference type="NCBI Taxonomy" id="1697053"/>
    <lineage>
        <taxon>Bacteria</taxon>
        <taxon>Pseudomonadati</taxon>
        <taxon>Pseudomonadota</taxon>
        <taxon>Gammaproteobacteria</taxon>
        <taxon>Pseudomonadales</taxon>
        <taxon>Pseudomonadaceae</taxon>
        <taxon>Thiopseudomonas</taxon>
    </lineage>
</organism>
<evidence type="ECO:0000256" key="6">
    <source>
        <dbReference type="ARBA" id="ARBA00023125"/>
    </source>
</evidence>
<accession>A0A0K1XG52</accession>
<keyword evidence="6" id="KW-0238">DNA-binding</keyword>
<dbReference type="PANTHER" id="PTHR13604">
    <property type="entry name" value="DC12-RELATED"/>
    <property type="match status" value="1"/>
</dbReference>
<dbReference type="PANTHER" id="PTHR13604:SF0">
    <property type="entry name" value="ABASIC SITE PROCESSING PROTEIN HMCES"/>
    <property type="match status" value="1"/>
</dbReference>
<evidence type="ECO:0000313" key="9">
    <source>
        <dbReference type="EMBL" id="AKX60224.1"/>
    </source>
</evidence>
<dbReference type="EC" id="3.4.-.-" evidence="8"/>
<keyword evidence="3" id="KW-0227">DNA damage</keyword>
<evidence type="ECO:0000256" key="5">
    <source>
        <dbReference type="ARBA" id="ARBA00023124"/>
    </source>
</evidence>
<evidence type="ECO:0000313" key="10">
    <source>
        <dbReference type="Proteomes" id="UP000063953"/>
    </source>
</evidence>
<dbReference type="InterPro" id="IPR003738">
    <property type="entry name" value="SRAP"/>
</dbReference>
<keyword evidence="2 8" id="KW-0645">Protease</keyword>
<reference evidence="9 10" key="1">
    <citation type="journal article" date="2015" name="Genome Announc.">
        <title>Genome Sequences of Oblitimonas alkaliphila gen. nov. sp. nov. (Proposed), a Novel Bacterium of the Pseudomonadaceae Family.</title>
        <authorList>
            <person name="Lauer A.C."/>
            <person name="Nicholson A.C."/>
            <person name="Humrighouse B.W."/>
            <person name="Emery B."/>
            <person name="Drobish A."/>
            <person name="Juieng P."/>
            <person name="Loparev V."/>
            <person name="McQuiston J.R."/>
        </authorList>
    </citation>
    <scope>NUCLEOTIDE SEQUENCE [LARGE SCALE GENOMIC DNA]</scope>
    <source>
        <strain evidence="9 10">E5571</strain>
    </source>
</reference>
<dbReference type="Gene3D" id="3.90.1680.10">
    <property type="entry name" value="SOS response associated peptidase-like"/>
    <property type="match status" value="1"/>
</dbReference>
<comment type="similarity">
    <text evidence="1 8">Belongs to the SOS response-associated peptidase family.</text>
</comment>
<dbReference type="OrthoDB" id="6192129at2"/>
<evidence type="ECO:0000256" key="8">
    <source>
        <dbReference type="RuleBase" id="RU364100"/>
    </source>
</evidence>
<dbReference type="Pfam" id="PF02586">
    <property type="entry name" value="SRAP"/>
    <property type="match status" value="1"/>
</dbReference>
<sequence length="208" mass="23846">MSQRFGLFRWDEQLAALPGFPEHLRAHWNLTPKKQILIVRQAAEQVIAERAYWGFTPSWMQDLSRASAHARSETVASQPLFKQAFAKQRCVIPANGFFEWRGKGKQSKPFWLQQQAAELMYFAGIYTVFQVQEVSYVSVAMLTQAAAYLRRPVILTEKQAREWIDPQADLAELQVLLSLPSSITLFERRVTPLVTDPEYDGIRCLAEA</sequence>
<evidence type="ECO:0000256" key="1">
    <source>
        <dbReference type="ARBA" id="ARBA00008136"/>
    </source>
</evidence>
<dbReference type="GO" id="GO:0106300">
    <property type="term" value="P:protein-DNA covalent cross-linking repair"/>
    <property type="evidence" value="ECO:0007669"/>
    <property type="project" value="InterPro"/>
</dbReference>
<protein>
    <recommendedName>
        <fullName evidence="8">Abasic site processing protein</fullName>
        <ecNumber evidence="8">3.4.-.-</ecNumber>
    </recommendedName>
</protein>
<keyword evidence="5" id="KW-0190">Covalent protein-DNA linkage</keyword>
<dbReference type="AlphaFoldDB" id="A0A0K1XG52"/>
<keyword evidence="4 8" id="KW-0378">Hydrolase</keyword>
<evidence type="ECO:0000256" key="2">
    <source>
        <dbReference type="ARBA" id="ARBA00022670"/>
    </source>
</evidence>
<dbReference type="EMBL" id="CP012365">
    <property type="protein sequence ID" value="AKX60224.1"/>
    <property type="molecule type" value="Genomic_DNA"/>
</dbReference>